<dbReference type="InterPro" id="IPR003737">
    <property type="entry name" value="GlcNAc_PI_deacetylase-related"/>
</dbReference>
<dbReference type="SUPFAM" id="SSF102588">
    <property type="entry name" value="LmbE-like"/>
    <property type="match status" value="1"/>
</dbReference>
<protein>
    <recommendedName>
        <fullName evidence="3">LmbE family protein</fullName>
    </recommendedName>
</protein>
<proteinExistence type="predicted"/>
<organism evidence="1 2">
    <name type="scientific">Candidatus Jorgensenbacteria bacterium GW2011_GWA1_48_11</name>
    <dbReference type="NCBI Taxonomy" id="1618660"/>
    <lineage>
        <taxon>Bacteria</taxon>
        <taxon>Candidatus Joergenseniibacteriota</taxon>
    </lineage>
</organism>
<evidence type="ECO:0008006" key="3">
    <source>
        <dbReference type="Google" id="ProtNLM"/>
    </source>
</evidence>
<evidence type="ECO:0000313" key="1">
    <source>
        <dbReference type="EMBL" id="KKU91059.1"/>
    </source>
</evidence>
<comment type="caution">
    <text evidence="1">The sequence shown here is derived from an EMBL/GenBank/DDBJ whole genome shotgun (WGS) entry which is preliminary data.</text>
</comment>
<dbReference type="EMBL" id="LCPF01000004">
    <property type="protein sequence ID" value="KKU91059.1"/>
    <property type="molecule type" value="Genomic_DNA"/>
</dbReference>
<accession>A0A0G1UAA5</accession>
<gene>
    <name evidence="1" type="ORF">UY23_C0004G0004</name>
</gene>
<name>A0A0G1UAA5_9BACT</name>
<dbReference type="Gene3D" id="3.40.50.10320">
    <property type="entry name" value="LmbE-like"/>
    <property type="match status" value="1"/>
</dbReference>
<sequence>MPETNNNPIKRILFFSAHPDDEIGAAGGLILKTLKNGGLVKLVLCVDPSEPRPDSSPEKERETRLNEFRQVAEKIGAEHNFLNFTHYPRVSRETILPCVKEIRSFRPDIVLMIQEEDYHTEHRTIAKIVKRAVWHAGRSAFPECGEPHKTKELWEAEGDRPMFAPNHLEDISAVIEEKRNIFLLYDSQQARKNLASAFIGLNHFRGVMYKKGEFAEAFRTTDFFYG</sequence>
<dbReference type="AlphaFoldDB" id="A0A0G1UAA5"/>
<dbReference type="Proteomes" id="UP000034956">
    <property type="component" value="Unassembled WGS sequence"/>
</dbReference>
<dbReference type="InterPro" id="IPR024078">
    <property type="entry name" value="LmbE-like_dom_sf"/>
</dbReference>
<dbReference type="Pfam" id="PF02585">
    <property type="entry name" value="PIG-L"/>
    <property type="match status" value="1"/>
</dbReference>
<evidence type="ECO:0000313" key="2">
    <source>
        <dbReference type="Proteomes" id="UP000034956"/>
    </source>
</evidence>
<reference evidence="1 2" key="1">
    <citation type="journal article" date="2015" name="Nature">
        <title>rRNA introns, odd ribosomes, and small enigmatic genomes across a large radiation of phyla.</title>
        <authorList>
            <person name="Brown C.T."/>
            <person name="Hug L.A."/>
            <person name="Thomas B.C."/>
            <person name="Sharon I."/>
            <person name="Castelle C.J."/>
            <person name="Singh A."/>
            <person name="Wilkins M.J."/>
            <person name="Williams K.H."/>
            <person name="Banfield J.F."/>
        </authorList>
    </citation>
    <scope>NUCLEOTIDE SEQUENCE [LARGE SCALE GENOMIC DNA]</scope>
</reference>